<dbReference type="InterPro" id="IPR001207">
    <property type="entry name" value="Transposase_mutator"/>
</dbReference>
<gene>
    <name evidence="8" type="ORF">Ahy_B02g057857</name>
</gene>
<feature type="domain" description="MULE transposase" evidence="6">
    <location>
        <begin position="450"/>
        <end position="545"/>
    </location>
</feature>
<dbReference type="GO" id="GO:0003677">
    <property type="term" value="F:DNA binding"/>
    <property type="evidence" value="ECO:0007669"/>
    <property type="project" value="UniProtKB-KW"/>
</dbReference>
<dbReference type="PANTHER" id="PTHR31973">
    <property type="entry name" value="POLYPROTEIN, PUTATIVE-RELATED"/>
    <property type="match status" value="1"/>
</dbReference>
<feature type="domain" description="PB1-like" evidence="7">
    <location>
        <begin position="4"/>
        <end position="103"/>
    </location>
</feature>
<feature type="compositionally biased region" description="Acidic residues" evidence="4">
    <location>
        <begin position="187"/>
        <end position="200"/>
    </location>
</feature>
<dbReference type="GO" id="GO:0006313">
    <property type="term" value="P:DNA transposition"/>
    <property type="evidence" value="ECO:0007669"/>
    <property type="project" value="InterPro"/>
</dbReference>
<feature type="compositionally biased region" description="Basic and acidic residues" evidence="4">
    <location>
        <begin position="142"/>
        <end position="161"/>
    </location>
</feature>
<dbReference type="PANTHER" id="PTHR31973:SF187">
    <property type="entry name" value="MUTATOR TRANSPOSASE MUDRA PROTEIN"/>
    <property type="match status" value="1"/>
</dbReference>
<dbReference type="Pfam" id="PF10551">
    <property type="entry name" value="MULE"/>
    <property type="match status" value="1"/>
</dbReference>
<dbReference type="GO" id="GO:0004803">
    <property type="term" value="F:transposase activity"/>
    <property type="evidence" value="ECO:0007669"/>
    <property type="project" value="InterPro"/>
</dbReference>
<proteinExistence type="predicted"/>
<keyword evidence="1" id="KW-0815">Transposition</keyword>
<evidence type="ECO:0000256" key="3">
    <source>
        <dbReference type="ARBA" id="ARBA00023172"/>
    </source>
</evidence>
<keyword evidence="2" id="KW-0238">DNA-binding</keyword>
<feature type="region of interest" description="Disordered" evidence="4">
    <location>
        <begin position="121"/>
        <end position="260"/>
    </location>
</feature>
<protein>
    <recommendedName>
        <fullName evidence="10">MULE transposase domain-containing protein</fullName>
    </recommendedName>
</protein>
<dbReference type="PROSITE" id="PS01007">
    <property type="entry name" value="TRANSPOSASE_MUTATOR"/>
    <property type="match status" value="1"/>
</dbReference>
<dbReference type="AlphaFoldDB" id="A0A445AD62"/>
<dbReference type="Pfam" id="PF03108">
    <property type="entry name" value="DBD_Tnp_Mut"/>
    <property type="match status" value="1"/>
</dbReference>
<feature type="compositionally biased region" description="Acidic residues" evidence="4">
    <location>
        <begin position="222"/>
        <end position="236"/>
    </location>
</feature>
<evidence type="ECO:0008006" key="10">
    <source>
        <dbReference type="Google" id="ProtNLM"/>
    </source>
</evidence>
<evidence type="ECO:0000259" key="6">
    <source>
        <dbReference type="Pfam" id="PF10551"/>
    </source>
</evidence>
<evidence type="ECO:0000259" key="7">
    <source>
        <dbReference type="Pfam" id="PF26130"/>
    </source>
</evidence>
<evidence type="ECO:0000256" key="4">
    <source>
        <dbReference type="SAM" id="MobiDB-lite"/>
    </source>
</evidence>
<evidence type="ECO:0000259" key="5">
    <source>
        <dbReference type="Pfam" id="PF03108"/>
    </source>
</evidence>
<keyword evidence="3" id="KW-0233">DNA recombination</keyword>
<evidence type="ECO:0000256" key="1">
    <source>
        <dbReference type="ARBA" id="ARBA00022578"/>
    </source>
</evidence>
<dbReference type="EMBL" id="SDMP01000012">
    <property type="protein sequence ID" value="RYR24359.1"/>
    <property type="molecule type" value="Genomic_DNA"/>
</dbReference>
<reference evidence="8 9" key="1">
    <citation type="submission" date="2019-01" db="EMBL/GenBank/DDBJ databases">
        <title>Sequencing of cultivated peanut Arachis hypogaea provides insights into genome evolution and oil improvement.</title>
        <authorList>
            <person name="Chen X."/>
        </authorList>
    </citation>
    <scope>NUCLEOTIDE SEQUENCE [LARGE SCALE GENOMIC DNA]</scope>
    <source>
        <strain evidence="9">cv. Fuhuasheng</strain>
        <tissue evidence="8">Leaves</tissue>
    </source>
</reference>
<feature type="domain" description="Transposase MuDR plant" evidence="5">
    <location>
        <begin position="271"/>
        <end position="332"/>
    </location>
</feature>
<keyword evidence="9" id="KW-1185">Reference proteome</keyword>
<feature type="region of interest" description="Disordered" evidence="4">
    <location>
        <begin position="646"/>
        <end position="677"/>
    </location>
</feature>
<name>A0A445AD62_ARAHY</name>
<comment type="caution">
    <text evidence="8">The sequence shown here is derived from an EMBL/GenBank/DDBJ whole genome shotgun (WGS) entry which is preliminary data.</text>
</comment>
<dbReference type="InterPro" id="IPR058594">
    <property type="entry name" value="PB1-like_dom_pln"/>
</dbReference>
<dbReference type="STRING" id="3818.A0A445AD62"/>
<sequence>MGTFNLTVYHGGRFGYDNGTLEYIGGERTVIEDIDMDCWSLFEAYAEVGQFGYTKENIAGFWYKDPNSKWLEKDLKLFEGDRDAIEMCKIAGKRGHVELYVVHKVDDVEEFPEVGFLDVGGQSELNQEVERGNDEEEGEMDNVEKVDEGDKYVEEQGKSNSDDDSDDEDFIPSADEVDSADDVVFTDSEEEYDDESEFDEVGGGTDGDRVDKGKGVARGDFSDDEGFNSDEVDLEYEVGGGSKKEDSEDDDNHEASRYPIHRDVKDMTTYKWEVGTVYASREEFKDTVTAYAVQTRKGLRYAKLDLVRVRAVCQEGCPFWLYAAKMSEKETWQLRSMNLKHTCGQSHRVGILHTGWLSRVFRKKVQGRSRQAALEEIQGAYLEQYKRIADYCSELLRANPGSSVTLKVQRSPDFEVEDQQQRLNNYCIFQRVYVCLAACKKSFLQCRKFLGLDVCFLKTPQGGQLLTAVGWDPNDQMLPIAYAVVEAETKDTWKWFLRLLIDDFGVDIIGKTTFMSDQQKGLLPAFDEVIPGVDHRFCVRHLYSNFRKKFSGLHLKQLMWRSAKATHWKEWEKEMQIIRTINVDAHRHLNAIPPRFWSRSRFNFHPKCDTIVNNMCESFNGAIVESREKPIVTILEDIRVYLMTRPTSSSTRPKTKPTRSKTQQPPPPKEMGAACSSQAARTVSFSHKFPLHVSPRKLRLMAKLPPRLWEKL</sequence>
<evidence type="ECO:0000256" key="2">
    <source>
        <dbReference type="ARBA" id="ARBA00023125"/>
    </source>
</evidence>
<feature type="compositionally biased region" description="Acidic residues" evidence="4">
    <location>
        <begin position="162"/>
        <end position="181"/>
    </location>
</feature>
<dbReference type="InterPro" id="IPR004332">
    <property type="entry name" value="Transposase_MuDR"/>
</dbReference>
<dbReference type="Proteomes" id="UP000289738">
    <property type="component" value="Chromosome B02"/>
</dbReference>
<evidence type="ECO:0000313" key="9">
    <source>
        <dbReference type="Proteomes" id="UP000289738"/>
    </source>
</evidence>
<evidence type="ECO:0000313" key="8">
    <source>
        <dbReference type="EMBL" id="RYR24359.1"/>
    </source>
</evidence>
<accession>A0A445AD62</accession>
<organism evidence="8 9">
    <name type="scientific">Arachis hypogaea</name>
    <name type="common">Peanut</name>
    <dbReference type="NCBI Taxonomy" id="3818"/>
    <lineage>
        <taxon>Eukaryota</taxon>
        <taxon>Viridiplantae</taxon>
        <taxon>Streptophyta</taxon>
        <taxon>Embryophyta</taxon>
        <taxon>Tracheophyta</taxon>
        <taxon>Spermatophyta</taxon>
        <taxon>Magnoliopsida</taxon>
        <taxon>eudicotyledons</taxon>
        <taxon>Gunneridae</taxon>
        <taxon>Pentapetalae</taxon>
        <taxon>rosids</taxon>
        <taxon>fabids</taxon>
        <taxon>Fabales</taxon>
        <taxon>Fabaceae</taxon>
        <taxon>Papilionoideae</taxon>
        <taxon>50 kb inversion clade</taxon>
        <taxon>dalbergioids sensu lato</taxon>
        <taxon>Dalbergieae</taxon>
        <taxon>Pterocarpus clade</taxon>
        <taxon>Arachis</taxon>
    </lineage>
</organism>
<dbReference type="Pfam" id="PF26130">
    <property type="entry name" value="PB1-like"/>
    <property type="match status" value="1"/>
</dbReference>
<dbReference type="InterPro" id="IPR018289">
    <property type="entry name" value="MULE_transposase_dom"/>
</dbReference>